<gene>
    <name evidence="5" type="ORF">E5162_03105</name>
</gene>
<dbReference type="InterPro" id="IPR050595">
    <property type="entry name" value="Bact_response_regulator"/>
</dbReference>
<dbReference type="InterPro" id="IPR011006">
    <property type="entry name" value="CheY-like_superfamily"/>
</dbReference>
<dbReference type="OrthoDB" id="9786548at2"/>
<organism evidence="5 6">
    <name type="scientific">Marinicauda pacifica</name>
    <dbReference type="NCBI Taxonomy" id="1133559"/>
    <lineage>
        <taxon>Bacteria</taxon>
        <taxon>Pseudomonadati</taxon>
        <taxon>Pseudomonadota</taxon>
        <taxon>Alphaproteobacteria</taxon>
        <taxon>Maricaulales</taxon>
        <taxon>Maricaulaceae</taxon>
        <taxon>Marinicauda</taxon>
    </lineage>
</organism>
<feature type="region of interest" description="Disordered" evidence="3">
    <location>
        <begin position="127"/>
        <end position="148"/>
    </location>
</feature>
<feature type="modified residue" description="4-aspartylphosphate" evidence="2">
    <location>
        <position position="41"/>
    </location>
</feature>
<keyword evidence="6" id="KW-1185">Reference proteome</keyword>
<dbReference type="Gene3D" id="3.40.50.2300">
    <property type="match status" value="1"/>
</dbReference>
<dbReference type="CDD" id="cd17546">
    <property type="entry name" value="REC_hyHK_CKI1_RcsC-like"/>
    <property type="match status" value="1"/>
</dbReference>
<feature type="domain" description="Response regulatory" evidence="4">
    <location>
        <begin position="1"/>
        <end position="110"/>
    </location>
</feature>
<evidence type="ECO:0000256" key="3">
    <source>
        <dbReference type="SAM" id="MobiDB-lite"/>
    </source>
</evidence>
<dbReference type="EMBL" id="SRXV01000001">
    <property type="protein sequence ID" value="TGY94937.1"/>
    <property type="molecule type" value="Genomic_DNA"/>
</dbReference>
<comment type="caution">
    <text evidence="5">The sequence shown here is derived from an EMBL/GenBank/DDBJ whole genome shotgun (WGS) entry which is preliminary data.</text>
</comment>
<dbReference type="PANTHER" id="PTHR44591:SF3">
    <property type="entry name" value="RESPONSE REGULATORY DOMAIN-CONTAINING PROTEIN"/>
    <property type="match status" value="1"/>
</dbReference>
<proteinExistence type="predicted"/>
<name>A0A4S2HFN9_9PROT</name>
<keyword evidence="1 2" id="KW-0597">Phosphoprotein</keyword>
<evidence type="ECO:0000256" key="2">
    <source>
        <dbReference type="PROSITE-ProRule" id="PRU00169"/>
    </source>
</evidence>
<dbReference type="PANTHER" id="PTHR44591">
    <property type="entry name" value="STRESS RESPONSE REGULATOR PROTEIN 1"/>
    <property type="match status" value="1"/>
</dbReference>
<sequence>MRGLVRTVLSAFGCEWIFEAATAQHCLATLRQEPIDLIIMDWKMSPVDGLTLVRMLRSQEKSPCPFVPIIMLTAYTETSKVREARDAGVTEFMAKPFASDSLYLRIQTIVNRPRSFVRTKEFFGPDRRRLKPKDYEGPERREDEYQTA</sequence>
<accession>A0A4S2HFN9</accession>
<evidence type="ECO:0000313" key="6">
    <source>
        <dbReference type="Proteomes" id="UP000305451"/>
    </source>
</evidence>
<dbReference type="SUPFAM" id="SSF52172">
    <property type="entry name" value="CheY-like"/>
    <property type="match status" value="1"/>
</dbReference>
<evidence type="ECO:0000259" key="4">
    <source>
        <dbReference type="PROSITE" id="PS50110"/>
    </source>
</evidence>
<dbReference type="Proteomes" id="UP000305451">
    <property type="component" value="Unassembled WGS sequence"/>
</dbReference>
<evidence type="ECO:0000256" key="1">
    <source>
        <dbReference type="ARBA" id="ARBA00022553"/>
    </source>
</evidence>
<dbReference type="AlphaFoldDB" id="A0A4S2HFN9"/>
<dbReference type="InterPro" id="IPR001789">
    <property type="entry name" value="Sig_transdc_resp-reg_receiver"/>
</dbReference>
<dbReference type="GO" id="GO:0000160">
    <property type="term" value="P:phosphorelay signal transduction system"/>
    <property type="evidence" value="ECO:0007669"/>
    <property type="project" value="InterPro"/>
</dbReference>
<evidence type="ECO:0000313" key="5">
    <source>
        <dbReference type="EMBL" id="TGY94937.1"/>
    </source>
</evidence>
<dbReference type="SMART" id="SM00448">
    <property type="entry name" value="REC"/>
    <property type="match status" value="1"/>
</dbReference>
<dbReference type="PROSITE" id="PS50110">
    <property type="entry name" value="RESPONSE_REGULATORY"/>
    <property type="match status" value="1"/>
</dbReference>
<reference evidence="5 6" key="1">
    <citation type="journal article" date="2013" name="Int. J. Syst. Evol. Microbiol.">
        <title>Marinicauda pacifica gen. nov., sp. nov., a prosthecate alphaproteobacterium of the family Hyphomonadaceae isolated from deep seawater.</title>
        <authorList>
            <person name="Zhang X.Y."/>
            <person name="Li G.W."/>
            <person name="Wang C.S."/>
            <person name="Zhang Y.J."/>
            <person name="Xu X.W."/>
            <person name="Li H."/>
            <person name="Liu A."/>
            <person name="Liu C."/>
            <person name="Xie B.B."/>
            <person name="Qin Q.L."/>
            <person name="Xu Z."/>
            <person name="Chen X.L."/>
            <person name="Zhou B.C."/>
            <person name="Zhang Y.Z."/>
        </authorList>
    </citation>
    <scope>NUCLEOTIDE SEQUENCE [LARGE SCALE GENOMIC DNA]</scope>
    <source>
        <strain evidence="5 6">P-1 km-3</strain>
    </source>
</reference>
<protein>
    <submittedName>
        <fullName evidence="5">Response regulator</fullName>
    </submittedName>
</protein>
<dbReference type="Pfam" id="PF00072">
    <property type="entry name" value="Response_reg"/>
    <property type="match status" value="1"/>
</dbReference>